<keyword evidence="4" id="KW-0238">DNA-binding</keyword>
<dbReference type="AlphaFoldDB" id="A0AAD7LK49"/>
<evidence type="ECO:0000256" key="5">
    <source>
        <dbReference type="ARBA" id="ARBA00023163"/>
    </source>
</evidence>
<feature type="domain" description="HTH myb-type" evidence="9">
    <location>
        <begin position="60"/>
        <end position="114"/>
    </location>
</feature>
<dbReference type="InterPro" id="IPR009057">
    <property type="entry name" value="Homeodomain-like_sf"/>
</dbReference>
<evidence type="ECO:0000256" key="1">
    <source>
        <dbReference type="ARBA" id="ARBA00004123"/>
    </source>
</evidence>
<keyword evidence="5" id="KW-0804">Transcription</keyword>
<dbReference type="FunFam" id="1.10.10.60:FF:000060">
    <property type="entry name" value="MYB transcription factor"/>
    <property type="match status" value="1"/>
</dbReference>
<reference evidence="10" key="1">
    <citation type="journal article" date="2023" name="Science">
        <title>Elucidation of the pathway for biosynthesis of saponin adjuvants from the soapbark tree.</title>
        <authorList>
            <person name="Reed J."/>
            <person name="Orme A."/>
            <person name="El-Demerdash A."/>
            <person name="Owen C."/>
            <person name="Martin L.B.B."/>
            <person name="Misra R.C."/>
            <person name="Kikuchi S."/>
            <person name="Rejzek M."/>
            <person name="Martin A.C."/>
            <person name="Harkess A."/>
            <person name="Leebens-Mack J."/>
            <person name="Louveau T."/>
            <person name="Stephenson M.J."/>
            <person name="Osbourn A."/>
        </authorList>
    </citation>
    <scope>NUCLEOTIDE SEQUENCE</scope>
    <source>
        <strain evidence="10">S10</strain>
    </source>
</reference>
<dbReference type="PANTHER" id="PTHR45614">
    <property type="entry name" value="MYB PROTEIN-RELATED"/>
    <property type="match status" value="1"/>
</dbReference>
<evidence type="ECO:0000313" key="10">
    <source>
        <dbReference type="EMBL" id="KAJ7959629.1"/>
    </source>
</evidence>
<feature type="region of interest" description="Disordered" evidence="7">
    <location>
        <begin position="201"/>
        <end position="243"/>
    </location>
</feature>
<dbReference type="InterPro" id="IPR001005">
    <property type="entry name" value="SANT/Myb"/>
</dbReference>
<dbReference type="SMART" id="SM00717">
    <property type="entry name" value="SANT"/>
    <property type="match status" value="2"/>
</dbReference>
<evidence type="ECO:0000256" key="7">
    <source>
        <dbReference type="SAM" id="MobiDB-lite"/>
    </source>
</evidence>
<evidence type="ECO:0000313" key="11">
    <source>
        <dbReference type="Proteomes" id="UP001163823"/>
    </source>
</evidence>
<keyword evidence="3" id="KW-0805">Transcription regulation</keyword>
<dbReference type="Gene3D" id="1.10.10.60">
    <property type="entry name" value="Homeodomain-like"/>
    <property type="match status" value="2"/>
</dbReference>
<dbReference type="GO" id="GO:0005634">
    <property type="term" value="C:nucleus"/>
    <property type="evidence" value="ECO:0007669"/>
    <property type="project" value="UniProtKB-SubCell"/>
</dbReference>
<dbReference type="InterPro" id="IPR050560">
    <property type="entry name" value="MYB_TF"/>
</dbReference>
<dbReference type="SUPFAM" id="SSF46689">
    <property type="entry name" value="Homeodomain-like"/>
    <property type="match status" value="1"/>
</dbReference>
<keyword evidence="6" id="KW-0539">Nucleus</keyword>
<dbReference type="GO" id="GO:0000978">
    <property type="term" value="F:RNA polymerase II cis-regulatory region sequence-specific DNA binding"/>
    <property type="evidence" value="ECO:0007669"/>
    <property type="project" value="TreeGrafter"/>
</dbReference>
<sequence>MMETHSNGGSRVKGSWSPQEDATLMKLVDQHGPRNWSLISDGIPGRSGKSCRLRWCNQLSPSVQHRPFTAAEDAIIIQAHSVHGNRWATIARLLPGRTDNAIKNHWNSTLRRRRVSDAGAVAAKVGTTFTAELSSVSMSLASNTIVTLRKRAVVEGPGDLLEASDQSESGLLKRHCRLQPSPDENSCNDEQKGLVGPETLLTLSPPGESVVSENATATDKVEEDEKEDEQYRPAVEEEDKEERCKVEITEETCLLKMMQRMVAEEVRSYIDKLTSSG</sequence>
<dbReference type="Pfam" id="PF00249">
    <property type="entry name" value="Myb_DNA-binding"/>
    <property type="match status" value="2"/>
</dbReference>
<dbReference type="Proteomes" id="UP001163823">
    <property type="component" value="Chromosome 8"/>
</dbReference>
<keyword evidence="2" id="KW-0677">Repeat</keyword>
<evidence type="ECO:0000259" key="8">
    <source>
        <dbReference type="PROSITE" id="PS50090"/>
    </source>
</evidence>
<accession>A0AAD7LK49</accession>
<proteinExistence type="predicted"/>
<protein>
    <submittedName>
        <fullName evidence="10">Myb transcription factor</fullName>
    </submittedName>
</protein>
<keyword evidence="11" id="KW-1185">Reference proteome</keyword>
<evidence type="ECO:0000256" key="2">
    <source>
        <dbReference type="ARBA" id="ARBA00022737"/>
    </source>
</evidence>
<comment type="caution">
    <text evidence="10">The sequence shown here is derived from an EMBL/GenBank/DDBJ whole genome shotgun (WGS) entry which is preliminary data.</text>
</comment>
<dbReference type="PROSITE" id="PS51294">
    <property type="entry name" value="HTH_MYB"/>
    <property type="match status" value="2"/>
</dbReference>
<dbReference type="PROSITE" id="PS50090">
    <property type="entry name" value="MYB_LIKE"/>
    <property type="match status" value="2"/>
</dbReference>
<comment type="subcellular location">
    <subcellularLocation>
        <location evidence="1">Nucleus</location>
    </subcellularLocation>
</comment>
<dbReference type="InterPro" id="IPR017930">
    <property type="entry name" value="Myb_dom"/>
</dbReference>
<dbReference type="GO" id="GO:0000981">
    <property type="term" value="F:DNA-binding transcription factor activity, RNA polymerase II-specific"/>
    <property type="evidence" value="ECO:0007669"/>
    <property type="project" value="TreeGrafter"/>
</dbReference>
<feature type="domain" description="HTH myb-type" evidence="9">
    <location>
        <begin position="10"/>
        <end position="59"/>
    </location>
</feature>
<dbReference type="KEGG" id="qsa:O6P43_020183"/>
<evidence type="ECO:0000259" key="9">
    <source>
        <dbReference type="PROSITE" id="PS51294"/>
    </source>
</evidence>
<dbReference type="EMBL" id="JARAOO010000008">
    <property type="protein sequence ID" value="KAJ7959629.1"/>
    <property type="molecule type" value="Genomic_DNA"/>
</dbReference>
<dbReference type="CDD" id="cd00167">
    <property type="entry name" value="SANT"/>
    <property type="match status" value="2"/>
</dbReference>
<feature type="compositionally biased region" description="Basic and acidic residues" evidence="7">
    <location>
        <begin position="229"/>
        <end position="243"/>
    </location>
</feature>
<organism evidence="10 11">
    <name type="scientific">Quillaja saponaria</name>
    <name type="common">Soap bark tree</name>
    <dbReference type="NCBI Taxonomy" id="32244"/>
    <lineage>
        <taxon>Eukaryota</taxon>
        <taxon>Viridiplantae</taxon>
        <taxon>Streptophyta</taxon>
        <taxon>Embryophyta</taxon>
        <taxon>Tracheophyta</taxon>
        <taxon>Spermatophyta</taxon>
        <taxon>Magnoliopsida</taxon>
        <taxon>eudicotyledons</taxon>
        <taxon>Gunneridae</taxon>
        <taxon>Pentapetalae</taxon>
        <taxon>rosids</taxon>
        <taxon>fabids</taxon>
        <taxon>Fabales</taxon>
        <taxon>Quillajaceae</taxon>
        <taxon>Quillaja</taxon>
    </lineage>
</organism>
<evidence type="ECO:0000256" key="4">
    <source>
        <dbReference type="ARBA" id="ARBA00023125"/>
    </source>
</evidence>
<evidence type="ECO:0000256" key="3">
    <source>
        <dbReference type="ARBA" id="ARBA00023015"/>
    </source>
</evidence>
<dbReference type="PANTHER" id="PTHR45614:SF82">
    <property type="entry name" value="OS01G0977300 PROTEIN"/>
    <property type="match status" value="1"/>
</dbReference>
<evidence type="ECO:0000256" key="6">
    <source>
        <dbReference type="ARBA" id="ARBA00023242"/>
    </source>
</evidence>
<gene>
    <name evidence="10" type="ORF">O6P43_020183</name>
</gene>
<feature type="domain" description="Myb-like" evidence="8">
    <location>
        <begin position="60"/>
        <end position="110"/>
    </location>
</feature>
<feature type="domain" description="Myb-like" evidence="8">
    <location>
        <begin position="8"/>
        <end position="59"/>
    </location>
</feature>
<name>A0AAD7LK49_QUISA</name>